<dbReference type="Pfam" id="PF01047">
    <property type="entry name" value="MarR"/>
    <property type="match status" value="1"/>
</dbReference>
<protein>
    <submittedName>
        <fullName evidence="3">Transcriptional regulator</fullName>
    </submittedName>
</protein>
<sequence>MTTPRDAEPVPPRARPGTGPDSPDALGEVFLSTSRRLRHHIAHSLAPTGMVPHHARALRIVDRDGPMRLGELAAALHVVPRSVTDVVDALADAGWVTRTPDPADRRATVITTTAAGRARAREVEQVRRAAGDDFFASLPAADRATLRRILQALGEEA</sequence>
<proteinExistence type="predicted"/>
<dbReference type="SMART" id="SM00347">
    <property type="entry name" value="HTH_MARR"/>
    <property type="match status" value="1"/>
</dbReference>
<dbReference type="Proteomes" id="UP000006666">
    <property type="component" value="Chromosome"/>
</dbReference>
<dbReference type="eggNOG" id="COG1846">
    <property type="taxonomic scope" value="Bacteria"/>
</dbReference>
<reference evidence="3 4" key="1">
    <citation type="journal article" date="2009" name="Stand. Genomic Sci.">
        <title>Complete genome sequence of Kytococcus sedentarius type strain (541).</title>
        <authorList>
            <person name="Sims D."/>
            <person name="Brettin T."/>
            <person name="Detter J.C."/>
            <person name="Han C."/>
            <person name="Lapidus A."/>
            <person name="Copeland A."/>
            <person name="Glavina Del Rio T."/>
            <person name="Nolan M."/>
            <person name="Chen F."/>
            <person name="Lucas S."/>
            <person name="Tice H."/>
            <person name="Cheng J.F."/>
            <person name="Bruce D."/>
            <person name="Goodwin L."/>
            <person name="Pitluck S."/>
            <person name="Ovchinnikova G."/>
            <person name="Pati A."/>
            <person name="Ivanova N."/>
            <person name="Mavrommatis K."/>
            <person name="Chen A."/>
            <person name="Palaniappan K."/>
            <person name="D'haeseleer P."/>
            <person name="Chain P."/>
            <person name="Bristow J."/>
            <person name="Eisen J.A."/>
            <person name="Markowitz V."/>
            <person name="Hugenholtz P."/>
            <person name="Schneider S."/>
            <person name="Goker M."/>
            <person name="Pukall R."/>
            <person name="Kyrpides N.C."/>
            <person name="Klenk H.P."/>
        </authorList>
    </citation>
    <scope>NUCLEOTIDE SEQUENCE [LARGE SCALE GENOMIC DNA]</scope>
    <source>
        <strain evidence="4">ATCC 14392 / DSM 20547 / JCM 11482 / CCUG 33030 / NBRC 15357 / NCTC 11040 / CCM 314 / 541</strain>
    </source>
</reference>
<dbReference type="SUPFAM" id="SSF46785">
    <property type="entry name" value="Winged helix' DNA-binding domain"/>
    <property type="match status" value="1"/>
</dbReference>
<evidence type="ECO:0000259" key="2">
    <source>
        <dbReference type="PROSITE" id="PS50995"/>
    </source>
</evidence>
<organism evidence="3 4">
    <name type="scientific">Kytococcus sedentarius (strain ATCC 14392 / DSM 20547 / JCM 11482 / CCUG 33030 / NBRC 15357 / NCTC 11040 / CCM 314 / 541)</name>
    <name type="common">Micrococcus sedentarius</name>
    <dbReference type="NCBI Taxonomy" id="478801"/>
    <lineage>
        <taxon>Bacteria</taxon>
        <taxon>Bacillati</taxon>
        <taxon>Actinomycetota</taxon>
        <taxon>Actinomycetes</taxon>
        <taxon>Micrococcales</taxon>
        <taxon>Kytococcaceae</taxon>
        <taxon>Kytococcus</taxon>
    </lineage>
</organism>
<dbReference type="RefSeq" id="WP_012801784.1">
    <property type="nucleotide sequence ID" value="NC_013169.1"/>
</dbReference>
<dbReference type="InterPro" id="IPR036388">
    <property type="entry name" value="WH-like_DNA-bd_sf"/>
</dbReference>
<dbReference type="STRING" id="478801.Ksed_02870"/>
<dbReference type="PRINTS" id="PR00598">
    <property type="entry name" value="HTHMARR"/>
</dbReference>
<dbReference type="InterPro" id="IPR000835">
    <property type="entry name" value="HTH_MarR-typ"/>
</dbReference>
<evidence type="ECO:0000313" key="3">
    <source>
        <dbReference type="EMBL" id="ACV05366.1"/>
    </source>
</evidence>
<evidence type="ECO:0000256" key="1">
    <source>
        <dbReference type="SAM" id="MobiDB-lite"/>
    </source>
</evidence>
<dbReference type="EMBL" id="CP001686">
    <property type="protein sequence ID" value="ACV05366.1"/>
    <property type="molecule type" value="Genomic_DNA"/>
</dbReference>
<dbReference type="InterPro" id="IPR036390">
    <property type="entry name" value="WH_DNA-bd_sf"/>
</dbReference>
<dbReference type="HOGENOM" id="CLU_083287_27_8_11"/>
<dbReference type="PROSITE" id="PS50995">
    <property type="entry name" value="HTH_MARR_2"/>
    <property type="match status" value="1"/>
</dbReference>
<dbReference type="Gene3D" id="1.10.10.10">
    <property type="entry name" value="Winged helix-like DNA-binding domain superfamily/Winged helix DNA-binding domain"/>
    <property type="match status" value="1"/>
</dbReference>
<accession>C7NJN6</accession>
<dbReference type="KEGG" id="kse:Ksed_02870"/>
<feature type="region of interest" description="Disordered" evidence="1">
    <location>
        <begin position="1"/>
        <end position="26"/>
    </location>
</feature>
<dbReference type="GO" id="GO:0006950">
    <property type="term" value="P:response to stress"/>
    <property type="evidence" value="ECO:0007669"/>
    <property type="project" value="TreeGrafter"/>
</dbReference>
<feature type="domain" description="HTH marR-type" evidence="2">
    <location>
        <begin position="23"/>
        <end position="155"/>
    </location>
</feature>
<dbReference type="PANTHER" id="PTHR33164:SF103">
    <property type="entry name" value="REGULATORY PROTEIN MARR"/>
    <property type="match status" value="1"/>
</dbReference>
<dbReference type="AlphaFoldDB" id="C7NJN6"/>
<gene>
    <name evidence="3" type="ordered locus">Ksed_02870</name>
</gene>
<dbReference type="GO" id="GO:0003700">
    <property type="term" value="F:DNA-binding transcription factor activity"/>
    <property type="evidence" value="ECO:0007669"/>
    <property type="project" value="InterPro"/>
</dbReference>
<dbReference type="InterPro" id="IPR039422">
    <property type="entry name" value="MarR/SlyA-like"/>
</dbReference>
<evidence type="ECO:0000313" key="4">
    <source>
        <dbReference type="Proteomes" id="UP000006666"/>
    </source>
</evidence>
<keyword evidence="4" id="KW-1185">Reference proteome</keyword>
<name>C7NJN6_KYTSD</name>
<dbReference type="PANTHER" id="PTHR33164">
    <property type="entry name" value="TRANSCRIPTIONAL REGULATOR, MARR FAMILY"/>
    <property type="match status" value="1"/>
</dbReference>